<dbReference type="GeneID" id="26250913"/>
<dbReference type="HOGENOM" id="CLU_044876_0_0_1"/>
<protein>
    <recommendedName>
        <fullName evidence="4">NmrA-like domain-containing protein</fullName>
    </recommendedName>
</protein>
<gene>
    <name evidence="5" type="ORF">COCVIDRAFT_116422</name>
</gene>
<accession>W7DQN5</accession>
<keyword evidence="2" id="KW-0521">NADP</keyword>
<dbReference type="Gene3D" id="3.40.50.720">
    <property type="entry name" value="NAD(P)-binding Rossmann-like Domain"/>
    <property type="match status" value="1"/>
</dbReference>
<name>W7DQN5_BIPV3</name>
<evidence type="ECO:0000256" key="1">
    <source>
        <dbReference type="ARBA" id="ARBA00005725"/>
    </source>
</evidence>
<dbReference type="GO" id="GO:0016491">
    <property type="term" value="F:oxidoreductase activity"/>
    <property type="evidence" value="ECO:0007669"/>
    <property type="project" value="UniProtKB-KW"/>
</dbReference>
<dbReference type="EMBL" id="KI968961">
    <property type="protein sequence ID" value="EUN20548.1"/>
    <property type="molecule type" value="Genomic_DNA"/>
</dbReference>
<dbReference type="Pfam" id="PF05368">
    <property type="entry name" value="NmrA"/>
    <property type="match status" value="1"/>
</dbReference>
<dbReference type="InterPro" id="IPR008030">
    <property type="entry name" value="NmrA-like"/>
</dbReference>
<dbReference type="Proteomes" id="UP000054337">
    <property type="component" value="Unassembled WGS sequence"/>
</dbReference>
<evidence type="ECO:0000313" key="5">
    <source>
        <dbReference type="EMBL" id="EUN20548.1"/>
    </source>
</evidence>
<dbReference type="OrthoDB" id="419598at2759"/>
<reference evidence="5 6" key="1">
    <citation type="journal article" date="2013" name="PLoS Genet.">
        <title>Comparative genome structure, secondary metabolite, and effector coding capacity across Cochliobolus pathogens.</title>
        <authorList>
            <person name="Condon B.J."/>
            <person name="Leng Y."/>
            <person name="Wu D."/>
            <person name="Bushley K.E."/>
            <person name="Ohm R.A."/>
            <person name="Otillar R."/>
            <person name="Martin J."/>
            <person name="Schackwitz W."/>
            <person name="Grimwood J."/>
            <person name="MohdZainudin N."/>
            <person name="Xue C."/>
            <person name="Wang R."/>
            <person name="Manning V.A."/>
            <person name="Dhillon B."/>
            <person name="Tu Z.J."/>
            <person name="Steffenson B.J."/>
            <person name="Salamov A."/>
            <person name="Sun H."/>
            <person name="Lowry S."/>
            <person name="LaButti K."/>
            <person name="Han J."/>
            <person name="Copeland A."/>
            <person name="Lindquist E."/>
            <person name="Barry K."/>
            <person name="Schmutz J."/>
            <person name="Baker S.E."/>
            <person name="Ciuffetti L.M."/>
            <person name="Grigoriev I.V."/>
            <person name="Zhong S."/>
            <person name="Turgeon B.G."/>
        </authorList>
    </citation>
    <scope>NUCLEOTIDE SEQUENCE [LARGE SCALE GENOMIC DNA]</scope>
    <source>
        <strain evidence="5 6">FI3</strain>
    </source>
</reference>
<keyword evidence="6" id="KW-1185">Reference proteome</keyword>
<feature type="domain" description="NmrA-like" evidence="4">
    <location>
        <begin position="6"/>
        <end position="254"/>
    </location>
</feature>
<dbReference type="PANTHER" id="PTHR47706:SF4">
    <property type="entry name" value="NMRA-LIKE DOMAIN-CONTAINING PROTEIN"/>
    <property type="match status" value="1"/>
</dbReference>
<proteinExistence type="inferred from homology"/>
<evidence type="ECO:0000313" key="6">
    <source>
        <dbReference type="Proteomes" id="UP000054337"/>
    </source>
</evidence>
<evidence type="ECO:0000256" key="2">
    <source>
        <dbReference type="ARBA" id="ARBA00022857"/>
    </source>
</evidence>
<dbReference type="Gene3D" id="3.90.25.10">
    <property type="entry name" value="UDP-galactose 4-epimerase, domain 1"/>
    <property type="match status" value="1"/>
</dbReference>
<keyword evidence="3" id="KW-0560">Oxidoreductase</keyword>
<dbReference type="SUPFAM" id="SSF51735">
    <property type="entry name" value="NAD(P)-binding Rossmann-fold domains"/>
    <property type="match status" value="1"/>
</dbReference>
<dbReference type="PANTHER" id="PTHR47706">
    <property type="entry name" value="NMRA-LIKE FAMILY PROTEIN"/>
    <property type="match status" value="1"/>
</dbReference>
<dbReference type="AlphaFoldDB" id="W7DQN5"/>
<dbReference type="RefSeq" id="XP_014550122.1">
    <property type="nucleotide sequence ID" value="XM_014694636.1"/>
</dbReference>
<sequence length="315" mass="35584">MTTNRQVVAIAGGTGGLGRTFVDVFQNHFEVIVLTHRSSTHSQEVFVDYDNIQGMRDILEKHHISAVVSTLSDVAGDSQSNLVEACLQSQVTKRFIPSSWFLSYPRSAIDVMPPLVNYFKCLDRLQVIPDAQSLEWTVVSNGIFLDYFGMPNMPTTLRSACFIVDMQHEMIAIPGDGNTVVTLTATRDVARYVTGLLKLPLGSWPQEYHIAGDRITLNEFVNLTKIITGRQLKVVYEEEVKLRQGRITALPSQTSQRYELDPEAFDKYIAILETWIIDGLMDIKPTHIKAMPTIHTMTVKDMLESYWKLSRSIEL</sequence>
<organism evidence="5 6">
    <name type="scientific">Bipolaris victoriae (strain FI3)</name>
    <name type="common">Victoria blight of oats agent</name>
    <name type="synonym">Cochliobolus victoriae</name>
    <dbReference type="NCBI Taxonomy" id="930091"/>
    <lineage>
        <taxon>Eukaryota</taxon>
        <taxon>Fungi</taxon>
        <taxon>Dikarya</taxon>
        <taxon>Ascomycota</taxon>
        <taxon>Pezizomycotina</taxon>
        <taxon>Dothideomycetes</taxon>
        <taxon>Pleosporomycetidae</taxon>
        <taxon>Pleosporales</taxon>
        <taxon>Pleosporineae</taxon>
        <taxon>Pleosporaceae</taxon>
        <taxon>Bipolaris</taxon>
    </lineage>
</organism>
<dbReference type="InterPro" id="IPR036291">
    <property type="entry name" value="NAD(P)-bd_dom_sf"/>
</dbReference>
<comment type="similarity">
    <text evidence="1">Belongs to the NmrA-type oxidoreductase family. Isoflavone reductase subfamily.</text>
</comment>
<evidence type="ECO:0000256" key="3">
    <source>
        <dbReference type="ARBA" id="ARBA00023002"/>
    </source>
</evidence>
<dbReference type="InterPro" id="IPR051609">
    <property type="entry name" value="NmrA/Isoflavone_reductase-like"/>
</dbReference>
<evidence type="ECO:0000259" key="4">
    <source>
        <dbReference type="Pfam" id="PF05368"/>
    </source>
</evidence>